<dbReference type="Pfam" id="PF12245">
    <property type="entry name" value="Big_3_2"/>
    <property type="match status" value="2"/>
</dbReference>
<dbReference type="Pfam" id="PF00395">
    <property type="entry name" value="SLH"/>
    <property type="match status" value="3"/>
</dbReference>
<name>A0ABV8SDZ6_9BACL</name>
<dbReference type="InterPro" id="IPR022038">
    <property type="entry name" value="Ig-like_bact"/>
</dbReference>
<feature type="domain" description="SLH" evidence="1">
    <location>
        <begin position="1855"/>
        <end position="1913"/>
    </location>
</feature>
<dbReference type="PROSITE" id="PS51272">
    <property type="entry name" value="SLH"/>
    <property type="match status" value="3"/>
</dbReference>
<comment type="caution">
    <text evidence="2">The sequence shown here is derived from an EMBL/GenBank/DDBJ whole genome shotgun (WGS) entry which is preliminary data.</text>
</comment>
<evidence type="ECO:0000259" key="1">
    <source>
        <dbReference type="PROSITE" id="PS51272"/>
    </source>
</evidence>
<sequence>MLKRKWTIMLIIALVLGLLPAGGFAGKAYAATNELSPLADVMLFQGLTYDNDFGSKLYVGIGEGEQANSLSIERAALRFQIGTYTGIVTKYELVLPVYSIEDSSNQLQLNIWGSDNNDLLDTHTTLPAHHLGVAPVIVPRSSLNANALLTVDVTSIVNAFTDASDKDITFVLTGNESATSYARMLIWSKEHLDAARRPKLIVTYTPNQPPTGTININNGAAYVNTTAVTLNLTAADPEGQALQMRFSNDNLSWSSWEAYAATKSWSLGSGDGLKTVYYQLQDSVGLASSVFSDTITVDTVVPVISGVSPGGLYNINKTITFNKGTGKLDGAPFTSGSIVSAEGAHTLVVTDDAGNSASVTFTIDKTPPTVTGVANGSRYNTNRNPAFVEGTATLNGAPYTSGTTISAEGMHTLVVTDAAGNSASITFTIDKTPPIVTGVDHGGVYNTNKTITFNEGSATLGGASFSSGSTVSAEGVHTLVVTDAAGNSASVTFTIDKTPPVVTGVTNGASYNTDKAATFTEGTATLNGAPYTSGTAITTEGSYVLEVTDTAGNRATISFSIDKTPPVVTGVDDGGVYNTDKTVSFNEGSATLGGASFSSGSTVSAEGVHMLVVTDAAGNSASVTFTIDKTPPVVTGVTNGASYNTDKAATFTEGTATLNSAPYTSGTAITAEDSYVLEVTDTAGNKTTISFSIDKTPPVVTGVDDGEVYNTDKTVSFNEGYATLNGSNFISGTTVSAEDDYELVVTDPAGNSASITFTIDKTPPTVTGVTEGSSYNTNVNANFTDGTATLNSAPYTSGTAISAEDSYVLEVTDTAGNKTTISFSIDKTPPVVTGVDDGGVYNTDKAPTFNEGTATLNDDPYTSGTAITAEDSYVLEVTDTAGNKTTISFSIDKTPPVVTGVDDGESYNTNRAPVYNEGTATLNDDPYTSGTAITAEDSYVLEVTDAAGNKTTVSFSIDKTPPVVTGVDDGGVYNTDKTVSFNEGYATLNGSNFISGTTVSAEDDYTLIVTDPAGNSASVTFTIDKTPPTVTGVTGGSSYNTNLNANFTDGTATLNSAPYTSGTAISAEDSYVLEVTDTAGNKTTVSFSIDKTPPVVTGVDDGGVYNTDKAPTFNEGTATLNDDLYTSGTAITAEDSYVLEVTDTAGNKTTVSFSIDKTPPVVTGVTNGASYNTDKAAVYNEGTATLNSAPYTSSTAITAEDSYVLEVTDAAGNKTTISFSIDKTPPIVTGVDDGGVYNTDITVSFNEGSATLNGSNFTSGTTVSAEDDYVLVVTDTAGNSTTVTFTIDKTPPTVTGVTEGSSYNTNVTATFTDGTATLNGAPYTSGTAISTEDSYVLEVTDTAGNKATISFSIDKTPPIVTGVDDGGVYNADITVSFNEGSATLNGSNFTSGTTVSAEDDYVLVVTDTAGNSTTVTFTIDKTPPTVTGVTEGSSYNTNVTATFTDGTATLNDDPYTSGTAISAEGSYVLEVTDTAGNKTTIAFQLDKTAPIVTGVADGMPAYTAPVTIAFNEGTATLNNAPFSSGTKILVSGTYTLIVADAAGNQTTISFQLAIPSSGGGGNVPGSYLPITVNGIVLDNVAKLSIVQTDGKQTTTLRFDEQAFVRQLSALSSHPKIVIPVNNGSDQVITVLSGQLLQALEDKSAAIQIQAGNAAYTLSAGQLDLKRLAASFGAQASLKDIELSIRVANVPDTEIESIRNGLKGISLISPAIEFSITASSAGKTVELKQFLAYVERTIAIPGGVNSDRGITGVLLTKDGKLVPVPTRIVKDNGKAYATLYSLTNSVYAVIRNEKTFTDITSHWAKAGIEDMASKLIIQGVNEQLFQPNKSVSRAEFSAILVRALGLQASSDSSLSFADVQKKDWFYEPIGTAVAYGLFEDHDGRFNPNEPLTREEAMVILFKGMQAAGMNVAITNQMTNEQLNAFKDQNELQFVSRSAAALSIQYGIINGNKGLILPDKPITRAESALIVQRFLKAAKLND</sequence>
<feature type="domain" description="SLH" evidence="1">
    <location>
        <begin position="1790"/>
        <end position="1853"/>
    </location>
</feature>
<organism evidence="2 3">
    <name type="scientific">Cohnella boryungensis</name>
    <dbReference type="NCBI Taxonomy" id="768479"/>
    <lineage>
        <taxon>Bacteria</taxon>
        <taxon>Bacillati</taxon>
        <taxon>Bacillota</taxon>
        <taxon>Bacilli</taxon>
        <taxon>Bacillales</taxon>
        <taxon>Paenibacillaceae</taxon>
        <taxon>Cohnella</taxon>
    </lineage>
</organism>
<reference evidence="3" key="1">
    <citation type="journal article" date="2019" name="Int. J. Syst. Evol. Microbiol.">
        <title>The Global Catalogue of Microorganisms (GCM) 10K type strain sequencing project: providing services to taxonomists for standard genome sequencing and annotation.</title>
        <authorList>
            <consortium name="The Broad Institute Genomics Platform"/>
            <consortium name="The Broad Institute Genome Sequencing Center for Infectious Disease"/>
            <person name="Wu L."/>
            <person name="Ma J."/>
        </authorList>
    </citation>
    <scope>NUCLEOTIDE SEQUENCE [LARGE SCALE GENOMIC DNA]</scope>
    <source>
        <strain evidence="3">CGMCC 4.1641</strain>
    </source>
</reference>
<keyword evidence="3" id="KW-1185">Reference proteome</keyword>
<dbReference type="InterPro" id="IPR001119">
    <property type="entry name" value="SLH_dom"/>
</dbReference>
<protein>
    <submittedName>
        <fullName evidence="2">S-layer homology domain-containing protein</fullName>
    </submittedName>
</protein>
<gene>
    <name evidence="2" type="ORF">ACFO1S_16740</name>
</gene>
<feature type="domain" description="SLH" evidence="1">
    <location>
        <begin position="1920"/>
        <end position="1980"/>
    </location>
</feature>
<dbReference type="EMBL" id="JBHSED010000035">
    <property type="protein sequence ID" value="MFC4305082.1"/>
    <property type="molecule type" value="Genomic_DNA"/>
</dbReference>
<proteinExistence type="predicted"/>
<evidence type="ECO:0000313" key="2">
    <source>
        <dbReference type="EMBL" id="MFC4305082.1"/>
    </source>
</evidence>
<accession>A0ABV8SDZ6</accession>
<dbReference type="Proteomes" id="UP001595755">
    <property type="component" value="Unassembled WGS sequence"/>
</dbReference>
<dbReference type="RefSeq" id="WP_204603471.1">
    <property type="nucleotide sequence ID" value="NZ_JBHSED010000035.1"/>
</dbReference>
<evidence type="ECO:0000313" key="3">
    <source>
        <dbReference type="Proteomes" id="UP001595755"/>
    </source>
</evidence>